<protein>
    <submittedName>
        <fullName evidence="2">Putative ATPase YjoB</fullName>
    </submittedName>
</protein>
<evidence type="ECO:0000313" key="2">
    <source>
        <dbReference type="EMBL" id="ODP29202.1"/>
    </source>
</evidence>
<gene>
    <name evidence="2" type="ORF">PTI45_01211</name>
</gene>
<dbReference type="Gene3D" id="3.40.50.300">
    <property type="entry name" value="P-loop containing nucleotide triphosphate hydrolases"/>
    <property type="match status" value="1"/>
</dbReference>
<dbReference type="GO" id="GO:0016887">
    <property type="term" value="F:ATP hydrolysis activity"/>
    <property type="evidence" value="ECO:0007669"/>
    <property type="project" value="InterPro"/>
</dbReference>
<dbReference type="CDD" id="cd19481">
    <property type="entry name" value="RecA-like_protease"/>
    <property type="match status" value="1"/>
</dbReference>
<dbReference type="PANTHER" id="PTHR23077:SF198">
    <property type="entry name" value="ATP-DEPENDENT ZINC METALLOPROTEASE FTSH"/>
    <property type="match status" value="1"/>
</dbReference>
<reference evidence="2 3" key="1">
    <citation type="submission" date="2016-08" db="EMBL/GenBank/DDBJ databases">
        <title>Genome sequencing of Paenibacillus sp. TI45-13ar, isolated from Korean traditional nuruk.</title>
        <authorList>
            <person name="Kim S.-J."/>
        </authorList>
    </citation>
    <scope>NUCLEOTIDE SEQUENCE [LARGE SCALE GENOMIC DNA]</scope>
    <source>
        <strain evidence="2 3">TI45-13ar</strain>
    </source>
</reference>
<dbReference type="SUPFAM" id="SSF52540">
    <property type="entry name" value="P-loop containing nucleoside triphosphate hydrolases"/>
    <property type="match status" value="1"/>
</dbReference>
<organism evidence="2 3">
    <name type="scientific">Paenibacillus nuruki</name>
    <dbReference type="NCBI Taxonomy" id="1886670"/>
    <lineage>
        <taxon>Bacteria</taxon>
        <taxon>Bacillati</taxon>
        <taxon>Bacillota</taxon>
        <taxon>Bacilli</taxon>
        <taxon>Bacillales</taxon>
        <taxon>Paenibacillaceae</taxon>
        <taxon>Paenibacillus</taxon>
    </lineage>
</organism>
<dbReference type="Proteomes" id="UP000094578">
    <property type="component" value="Unassembled WGS sequence"/>
</dbReference>
<dbReference type="PATRIC" id="fig|1886670.3.peg.1235"/>
<dbReference type="STRING" id="1886670.PTI45_01211"/>
<evidence type="ECO:0000313" key="3">
    <source>
        <dbReference type="Proteomes" id="UP000094578"/>
    </source>
</evidence>
<dbReference type="InterPro" id="IPR003959">
    <property type="entry name" value="ATPase_AAA_core"/>
</dbReference>
<dbReference type="EMBL" id="MDER01000031">
    <property type="protein sequence ID" value="ODP29202.1"/>
    <property type="molecule type" value="Genomic_DNA"/>
</dbReference>
<dbReference type="AlphaFoldDB" id="A0A1E3L5U6"/>
<name>A0A1E3L5U6_9BACL</name>
<keyword evidence="3" id="KW-1185">Reference proteome</keyword>
<comment type="caution">
    <text evidence="2">The sequence shown here is derived from an EMBL/GenBank/DDBJ whole genome shotgun (WGS) entry which is preliminary data.</text>
</comment>
<accession>A0A1E3L5U6</accession>
<proteinExistence type="predicted"/>
<dbReference type="InterPro" id="IPR050168">
    <property type="entry name" value="AAA_ATPase_domain"/>
</dbReference>
<dbReference type="InterPro" id="IPR003593">
    <property type="entry name" value="AAA+_ATPase"/>
</dbReference>
<dbReference type="InterPro" id="IPR027417">
    <property type="entry name" value="P-loop_NTPase"/>
</dbReference>
<sequence length="442" mass="50702">MDSLFQTSHTNVEPIESENTPEAIVIYTTDEQKLPTEYADYARVIKGIEESLTSRYGVTYKLYSSSDPNTEYWELLDEDLRHSSTDVEHVIRIYDRLEERTFVYDGDRTEPDYCVHPSVMNNVFAYAQAGVALARMPVFRPHGVSSEDLVFATSDESLLKFLGDVRVRQREQSLRRVTVFTDTRHGINRQMEPVSRAVSRDDVIMAPEIKQDIYRSLDRFFAEDRSFYKTYDIPYKRGILLYGHPGNGKTTLVKSIAGSVPGPVAYWQITEYTSSESIEEVFDAAVRMTPMVLVIEDIDSMPKDARSFFLNTLDGATSKEGVFLIGTTNYPEKIDPGLMNRAGRFDRAYEIVLPDEKLRSEFFYRKRLHEFAGEEIVQETAKLTEGFTFAQLGELYISAALHWHEDGQLDMKELIQGLRGELDKSRKGVWLQNSEGRVGFHF</sequence>
<dbReference type="SMART" id="SM00382">
    <property type="entry name" value="AAA"/>
    <property type="match status" value="1"/>
</dbReference>
<dbReference type="GO" id="GO:0005524">
    <property type="term" value="F:ATP binding"/>
    <property type="evidence" value="ECO:0007669"/>
    <property type="project" value="InterPro"/>
</dbReference>
<dbReference type="PANTHER" id="PTHR23077">
    <property type="entry name" value="AAA-FAMILY ATPASE"/>
    <property type="match status" value="1"/>
</dbReference>
<dbReference type="Pfam" id="PF00004">
    <property type="entry name" value="AAA"/>
    <property type="match status" value="1"/>
</dbReference>
<evidence type="ECO:0000259" key="1">
    <source>
        <dbReference type="SMART" id="SM00382"/>
    </source>
</evidence>
<feature type="domain" description="AAA+ ATPase" evidence="1">
    <location>
        <begin position="235"/>
        <end position="355"/>
    </location>
</feature>